<evidence type="ECO:0000256" key="1">
    <source>
        <dbReference type="ARBA" id="ARBA00009437"/>
    </source>
</evidence>
<accession>A0ABT8Y920</accession>
<comment type="caution">
    <text evidence="6">The sequence shown here is derived from an EMBL/GenBank/DDBJ whole genome shotgun (WGS) entry which is preliminary data.</text>
</comment>
<dbReference type="Pfam" id="PF00126">
    <property type="entry name" value="HTH_1"/>
    <property type="match status" value="1"/>
</dbReference>
<dbReference type="PANTHER" id="PTHR30537:SF74">
    <property type="entry name" value="HTH-TYPE TRANSCRIPTIONAL REGULATOR TRPI"/>
    <property type="match status" value="1"/>
</dbReference>
<evidence type="ECO:0000256" key="4">
    <source>
        <dbReference type="ARBA" id="ARBA00023163"/>
    </source>
</evidence>
<dbReference type="Gene3D" id="1.10.10.10">
    <property type="entry name" value="Winged helix-like DNA-binding domain superfamily/Winged helix DNA-binding domain"/>
    <property type="match status" value="1"/>
</dbReference>
<dbReference type="CDD" id="cd08432">
    <property type="entry name" value="PBP2_GcdR_TrpI_HvrB_AmpR_like"/>
    <property type="match status" value="1"/>
</dbReference>
<reference evidence="6" key="1">
    <citation type="submission" date="2023-07" db="EMBL/GenBank/DDBJ databases">
        <authorList>
            <person name="Kim M."/>
        </authorList>
    </citation>
    <scope>NUCLEOTIDE SEQUENCE</scope>
    <source>
        <strain evidence="6">BIUV-7</strain>
    </source>
</reference>
<dbReference type="InterPro" id="IPR000847">
    <property type="entry name" value="LysR_HTH_N"/>
</dbReference>
<protein>
    <submittedName>
        <fullName evidence="6">LysR substrate-binding domain-containing protein</fullName>
    </submittedName>
</protein>
<evidence type="ECO:0000256" key="3">
    <source>
        <dbReference type="ARBA" id="ARBA00023125"/>
    </source>
</evidence>
<dbReference type="InterPro" id="IPR036390">
    <property type="entry name" value="WH_DNA-bd_sf"/>
</dbReference>
<sequence>MRQIPPLAAVRVFEAAARHLNFTAAANELGMTQAAVSYQIRLLEERLGTSLFTRGGRRVVLTEAGRQAAPLVSEAFDTLDDAFGFARAETDQVLSITAAVSFATAWLAPRLGRFQLAHPDIALRLETSNFTHDFGKSGHDIGIRTGRDPAMWPGMAAHFLHRVYFTPMCSPDFAQRLGGLTDPAQLLTAPRLASDADWWDLWFKAAGVETAVSMVPATRFDAQNLEAQLVMAGQGVTLLTPTFWTAELADGRLIRPFETVAFDGVCMWLVYPEPKRRLRKVRLFRDWLIEEYAIHARTDTTGAFVAP</sequence>
<dbReference type="RefSeq" id="WP_303542335.1">
    <property type="nucleotide sequence ID" value="NZ_JAUOTP010000004.1"/>
</dbReference>
<feature type="domain" description="HTH lysR-type" evidence="5">
    <location>
        <begin position="5"/>
        <end position="62"/>
    </location>
</feature>
<dbReference type="Proteomes" id="UP001169764">
    <property type="component" value="Unassembled WGS sequence"/>
</dbReference>
<evidence type="ECO:0000313" key="7">
    <source>
        <dbReference type="Proteomes" id="UP001169764"/>
    </source>
</evidence>
<keyword evidence="2" id="KW-0805">Transcription regulation</keyword>
<dbReference type="InterPro" id="IPR005119">
    <property type="entry name" value="LysR_subst-bd"/>
</dbReference>
<keyword evidence="3" id="KW-0238">DNA-binding</keyword>
<gene>
    <name evidence="6" type="ORF">Q4F19_10550</name>
</gene>
<dbReference type="SUPFAM" id="SSF46785">
    <property type="entry name" value="Winged helix' DNA-binding domain"/>
    <property type="match status" value="1"/>
</dbReference>
<name>A0ABT8Y920_9SPHN</name>
<evidence type="ECO:0000256" key="2">
    <source>
        <dbReference type="ARBA" id="ARBA00023015"/>
    </source>
</evidence>
<dbReference type="PRINTS" id="PR00039">
    <property type="entry name" value="HTHLYSR"/>
</dbReference>
<evidence type="ECO:0000259" key="5">
    <source>
        <dbReference type="PROSITE" id="PS50931"/>
    </source>
</evidence>
<dbReference type="PROSITE" id="PS50931">
    <property type="entry name" value="HTH_LYSR"/>
    <property type="match status" value="1"/>
</dbReference>
<dbReference type="SUPFAM" id="SSF53850">
    <property type="entry name" value="Periplasmic binding protein-like II"/>
    <property type="match status" value="1"/>
</dbReference>
<evidence type="ECO:0000313" key="6">
    <source>
        <dbReference type="EMBL" id="MDO6414819.1"/>
    </source>
</evidence>
<keyword evidence="4" id="KW-0804">Transcription</keyword>
<dbReference type="Pfam" id="PF03466">
    <property type="entry name" value="LysR_substrate"/>
    <property type="match status" value="1"/>
</dbReference>
<organism evidence="6 7">
    <name type="scientific">Sphingomonas natans</name>
    <dbReference type="NCBI Taxonomy" id="3063330"/>
    <lineage>
        <taxon>Bacteria</taxon>
        <taxon>Pseudomonadati</taxon>
        <taxon>Pseudomonadota</taxon>
        <taxon>Alphaproteobacteria</taxon>
        <taxon>Sphingomonadales</taxon>
        <taxon>Sphingomonadaceae</taxon>
        <taxon>Sphingomonas</taxon>
    </lineage>
</organism>
<dbReference type="Gene3D" id="3.40.190.10">
    <property type="entry name" value="Periplasmic binding protein-like II"/>
    <property type="match status" value="2"/>
</dbReference>
<proteinExistence type="inferred from homology"/>
<dbReference type="InterPro" id="IPR058163">
    <property type="entry name" value="LysR-type_TF_proteobact-type"/>
</dbReference>
<dbReference type="PANTHER" id="PTHR30537">
    <property type="entry name" value="HTH-TYPE TRANSCRIPTIONAL REGULATOR"/>
    <property type="match status" value="1"/>
</dbReference>
<comment type="similarity">
    <text evidence="1">Belongs to the LysR transcriptional regulatory family.</text>
</comment>
<dbReference type="InterPro" id="IPR036388">
    <property type="entry name" value="WH-like_DNA-bd_sf"/>
</dbReference>
<dbReference type="EMBL" id="JAUOTP010000004">
    <property type="protein sequence ID" value="MDO6414819.1"/>
    <property type="molecule type" value="Genomic_DNA"/>
</dbReference>
<keyword evidence="7" id="KW-1185">Reference proteome</keyword>